<evidence type="ECO:0000256" key="2">
    <source>
        <dbReference type="SAM" id="SignalP"/>
    </source>
</evidence>
<dbReference type="InterPro" id="IPR018905">
    <property type="entry name" value="A-galactase_NEW3"/>
</dbReference>
<feature type="compositionally biased region" description="Basic and acidic residues" evidence="1">
    <location>
        <begin position="369"/>
        <end position="404"/>
    </location>
</feature>
<name>D2Q0P9_KRIFD</name>
<feature type="domain" description="Alpha-galactosidase NEW3" evidence="3">
    <location>
        <begin position="507"/>
        <end position="569"/>
    </location>
</feature>
<dbReference type="InterPro" id="IPR018247">
    <property type="entry name" value="EF_Hand_1_Ca_BS"/>
</dbReference>
<sequence length="910" mass="96505">MQHSRRLVGIAVAAALLATTLGLSTPAAGQPAARTAAAAADYPFPLPDFSHPDRPHAPRFTKHQLPPMLVVYGRFDDLTNLSEFGAEDKFFPIFGFGTVSDYYLQNGLGVLTPVPETYGERDNGVVVVELGRSAAWFGQDVGVRRRTMLDLADQYVDFARFDTNDNGRIEDSELAVVTLVTSPDPTYSCGQTAGVGAGRTLDGKTVAFSTADGGSLTNNLTFAHEVAHQAFDLADHYGFGVGAWDLAGPTCGGSTQVWQEPNAWHRMHIGDDKPTVITKDRYVTLLPHDLAPYRSYLLYDPERGTDDYFMIEARRPVTGTYEQNVPDDGLMVWRIDERNVRSGFEHLRGVEMIRPDGMRTPGCVDEDVDGRADEDPVNGRDDDGDGRTDEDRGPDRDGDGRTDEDPANSVDDDGDGRTDEDPDEVDDDCYGGSDTDAWNPADTRTPQREMTAAWADGAPAKVAVRAIGHTFAVPTRSTLRAYVDVRGPGILVDAAGPNGDSPHPTLTAGSTATFSFAVMNTGEATDTFEFTELVPAGWTATTQRMTLAAGQRATATITVTVGTDELVGERHTLIARGRSTTDSSVVTEYPFLVDLNRPTAVTYTGDSAVDHSDPARLAARVTDQLSGAPLAGRTVVFSYTDQVFVEGVTGADGVATATWPAELPPGPYMFTMSAGSKDGYTGSTGTFPITVEPENATLAVTSPAVYADDSGQAMTIQVTQEADGTPADLSRATVKVQLRSSLTGELRSYSAAVATGGVATVPLDAPAGLWSATVELTGGYFTAPPIQTELVVYDPDGEVTGAAVGPDSAGTNTVLTVSARYLDDAPSGSVTLTSGRRVFTGTGLRWLVVSGTTAVLEVTGRLDKQPATLRATVQTAGARDHFSATVTGATTSYATGDVTTRAGSFTVRTS</sequence>
<evidence type="ECO:0000259" key="3">
    <source>
        <dbReference type="Pfam" id="PF10633"/>
    </source>
</evidence>
<gene>
    <name evidence="4" type="ordered locus">Kfla_4832</name>
</gene>
<evidence type="ECO:0000256" key="1">
    <source>
        <dbReference type="SAM" id="MobiDB-lite"/>
    </source>
</evidence>
<dbReference type="eggNOG" id="COG4412">
    <property type="taxonomic scope" value="Bacteria"/>
</dbReference>
<keyword evidence="2" id="KW-0732">Signal</keyword>
<dbReference type="SUPFAM" id="SSF49373">
    <property type="entry name" value="Invasin/intimin cell-adhesion fragments"/>
    <property type="match status" value="1"/>
</dbReference>
<dbReference type="RefSeq" id="WP_012922403.1">
    <property type="nucleotide sequence ID" value="NC_013729.1"/>
</dbReference>
<feature type="signal peptide" evidence="2">
    <location>
        <begin position="1"/>
        <end position="29"/>
    </location>
</feature>
<dbReference type="EMBL" id="CP001736">
    <property type="protein sequence ID" value="ADB33849.1"/>
    <property type="molecule type" value="Genomic_DNA"/>
</dbReference>
<evidence type="ECO:0000313" key="4">
    <source>
        <dbReference type="EMBL" id="ADB33849.1"/>
    </source>
</evidence>
<dbReference type="GO" id="GO:0005975">
    <property type="term" value="P:carbohydrate metabolic process"/>
    <property type="evidence" value="ECO:0007669"/>
    <property type="project" value="UniProtKB-ARBA"/>
</dbReference>
<feature type="region of interest" description="Disordered" evidence="1">
    <location>
        <begin position="354"/>
        <end position="445"/>
    </location>
</feature>
<keyword evidence="5" id="KW-1185">Reference proteome</keyword>
<dbReference type="STRING" id="479435.Kfla_4832"/>
<dbReference type="OrthoDB" id="275270at2"/>
<dbReference type="Proteomes" id="UP000007967">
    <property type="component" value="Chromosome"/>
</dbReference>
<dbReference type="AlphaFoldDB" id="D2Q0P9"/>
<organism evidence="4 5">
    <name type="scientific">Kribbella flavida (strain DSM 17836 / JCM 10339 / NBRC 14399)</name>
    <dbReference type="NCBI Taxonomy" id="479435"/>
    <lineage>
        <taxon>Bacteria</taxon>
        <taxon>Bacillati</taxon>
        <taxon>Actinomycetota</taxon>
        <taxon>Actinomycetes</taxon>
        <taxon>Propionibacteriales</taxon>
        <taxon>Kribbellaceae</taxon>
        <taxon>Kribbella</taxon>
    </lineage>
</organism>
<dbReference type="PROSITE" id="PS00018">
    <property type="entry name" value="EF_HAND_1"/>
    <property type="match status" value="1"/>
</dbReference>
<feature type="chain" id="PRO_5003034246" description="Alpha-galactosidase NEW3 domain-containing protein" evidence="2">
    <location>
        <begin position="30"/>
        <end position="910"/>
    </location>
</feature>
<dbReference type="KEGG" id="kfl:Kfla_4832"/>
<proteinExistence type="predicted"/>
<dbReference type="InterPro" id="IPR013783">
    <property type="entry name" value="Ig-like_fold"/>
</dbReference>
<dbReference type="PANTHER" id="PTHR41775:SF1">
    <property type="entry name" value="PEPTIDASE M6-LIKE DOMAIN-CONTAINING PROTEIN"/>
    <property type="match status" value="1"/>
</dbReference>
<dbReference type="InterPro" id="IPR008964">
    <property type="entry name" value="Invasin/intimin_cell_adhesion"/>
</dbReference>
<dbReference type="HOGENOM" id="CLU_319299_0_0_11"/>
<dbReference type="Gene3D" id="2.60.40.10">
    <property type="entry name" value="Immunoglobulins"/>
    <property type="match status" value="2"/>
</dbReference>
<reference evidence="5" key="1">
    <citation type="submission" date="2009-09" db="EMBL/GenBank/DDBJ databases">
        <title>The complete genome of Kribbella flavida DSM 17836.</title>
        <authorList>
            <consortium name="US DOE Joint Genome Institute (JGI-PGF)"/>
            <person name="Lucas S."/>
            <person name="Copeland A."/>
            <person name="Lapidus A."/>
            <person name="Glavina del Rio T."/>
            <person name="Dalin E."/>
            <person name="Tice H."/>
            <person name="Bruce D."/>
            <person name="Goodwin L."/>
            <person name="Pitluck S."/>
            <person name="Kyrpides N."/>
            <person name="Mavromatis K."/>
            <person name="Ivanova N."/>
            <person name="Saunders E."/>
            <person name="Brettin T."/>
            <person name="Detter J.C."/>
            <person name="Han C."/>
            <person name="Larimer F."/>
            <person name="Land M."/>
            <person name="Hauser L."/>
            <person name="Markowitz V."/>
            <person name="Cheng J.-F."/>
            <person name="Hugenholtz P."/>
            <person name="Woyke T."/>
            <person name="Wu D."/>
            <person name="Pukall R."/>
            <person name="Klenk H.-P."/>
            <person name="Eisen J.A."/>
        </authorList>
    </citation>
    <scope>NUCLEOTIDE SEQUENCE [LARGE SCALE GENOMIC DNA]</scope>
    <source>
        <strain evidence="5">DSM 17836 / JCM 10339 / NBRC 14399</strain>
    </source>
</reference>
<evidence type="ECO:0000313" key="5">
    <source>
        <dbReference type="Proteomes" id="UP000007967"/>
    </source>
</evidence>
<feature type="compositionally biased region" description="Acidic residues" evidence="1">
    <location>
        <begin position="410"/>
        <end position="429"/>
    </location>
</feature>
<dbReference type="Pfam" id="PF10633">
    <property type="entry name" value="NPCBM_assoc"/>
    <property type="match status" value="1"/>
</dbReference>
<dbReference type="PANTHER" id="PTHR41775">
    <property type="entry name" value="SECRETED PROTEIN-RELATED"/>
    <property type="match status" value="1"/>
</dbReference>
<reference evidence="4 5" key="2">
    <citation type="journal article" date="2010" name="Stand. Genomic Sci.">
        <title>Complete genome sequence of Kribbella flavida type strain (IFO 14399).</title>
        <authorList>
            <person name="Pukall R."/>
            <person name="Lapidus A."/>
            <person name="Glavina Del Rio T."/>
            <person name="Copeland A."/>
            <person name="Tice H."/>
            <person name="Cheng J.-F."/>
            <person name="Lucas S."/>
            <person name="Chen F."/>
            <person name="Nolan M."/>
            <person name="LaButti K."/>
            <person name="Pati A."/>
            <person name="Ivanova N."/>
            <person name="Mavrommatis K."/>
            <person name="Mikhailova N."/>
            <person name="Pitluck S."/>
            <person name="Bruce D."/>
            <person name="Goodwin L."/>
            <person name="Land M."/>
            <person name="Hauser L."/>
            <person name="Chang Y.-J."/>
            <person name="Jeffries C.D."/>
            <person name="Chen A."/>
            <person name="Palaniappan K."/>
            <person name="Chain P."/>
            <person name="Rohde M."/>
            <person name="Goeker M."/>
            <person name="Bristow J."/>
            <person name="Eisen J.A."/>
            <person name="Markowitz V."/>
            <person name="Hugenholtz P."/>
            <person name="Kyrpides N.C."/>
            <person name="Klenk H.-P."/>
            <person name="Brettin T."/>
        </authorList>
    </citation>
    <scope>NUCLEOTIDE SEQUENCE [LARGE SCALE GENOMIC DNA]</scope>
    <source>
        <strain evidence="5">DSM 17836 / JCM 10339 / NBRC 14399</strain>
    </source>
</reference>
<accession>D2Q0P9</accession>
<protein>
    <recommendedName>
        <fullName evidence="3">Alpha-galactosidase NEW3 domain-containing protein</fullName>
    </recommendedName>
</protein>